<evidence type="ECO:0000256" key="5">
    <source>
        <dbReference type="ARBA" id="ARBA00048200"/>
    </source>
</evidence>
<dbReference type="AlphaFoldDB" id="A0A2N5XYE4"/>
<dbReference type="SUPFAM" id="SSF51735">
    <property type="entry name" value="NAD(P)-binding Rossmann-fold domains"/>
    <property type="match status" value="1"/>
</dbReference>
<comment type="similarity">
    <text evidence="2 6">Belongs to the dTDP-4-dehydrorhamnose reductase family.</text>
</comment>
<dbReference type="Gene3D" id="3.90.25.10">
    <property type="entry name" value="UDP-galactose 4-epimerase, domain 1"/>
    <property type="match status" value="1"/>
</dbReference>
<protein>
    <recommendedName>
        <fullName evidence="4 6">dTDP-4-dehydrorhamnose reductase</fullName>
        <ecNumber evidence="3 6">1.1.1.133</ecNumber>
    </recommendedName>
</protein>
<sequence>MALRVLLIGSDTSLGLALTAHLQRWGRHELETVSMTSSRWKSERHAKKVVRRSNSDIVIDARIEGAIDSGELITELDTDRCHWLAKSCQRNGGCYLLVSSARVFAGDAGRLYREDDTPDNSETVGQLLARAEELVRSTCPRHLVLRLGPVFSARGVNVLSHMLEQLMAGGQLVLNNQQRGGPIESVDAARVVAGIIDQLSAGAEAWGTYHYCSPDATNCYEFAEVLFACASQFSEFSADAVQLAAADAPEIINRSLHCGRIRNTFAIKQVPWRGFVADAVRDYFYHRQ</sequence>
<dbReference type="Pfam" id="PF04321">
    <property type="entry name" value="RmlD_sub_bind"/>
    <property type="match status" value="1"/>
</dbReference>
<comment type="catalytic activity">
    <reaction evidence="5 6">
        <text>dTDP-beta-L-rhamnose + NADP(+) = dTDP-4-dehydro-beta-L-rhamnose + NADPH + H(+)</text>
        <dbReference type="Rhea" id="RHEA:21796"/>
        <dbReference type="ChEBI" id="CHEBI:15378"/>
        <dbReference type="ChEBI" id="CHEBI:57510"/>
        <dbReference type="ChEBI" id="CHEBI:57783"/>
        <dbReference type="ChEBI" id="CHEBI:58349"/>
        <dbReference type="ChEBI" id="CHEBI:62830"/>
        <dbReference type="EC" id="1.1.1.133"/>
    </reaction>
</comment>
<keyword evidence="9" id="KW-1185">Reference proteome</keyword>
<name>A0A2N5XYE4_9GAMM</name>
<dbReference type="EC" id="1.1.1.133" evidence="3 6"/>
<organism evidence="8 9">
    <name type="scientific">Kineobactrum sediminis</name>
    <dbReference type="NCBI Taxonomy" id="1905677"/>
    <lineage>
        <taxon>Bacteria</taxon>
        <taxon>Pseudomonadati</taxon>
        <taxon>Pseudomonadota</taxon>
        <taxon>Gammaproteobacteria</taxon>
        <taxon>Cellvibrionales</taxon>
        <taxon>Halieaceae</taxon>
        <taxon>Kineobactrum</taxon>
    </lineage>
</organism>
<dbReference type="InterPro" id="IPR029903">
    <property type="entry name" value="RmlD-like-bd"/>
</dbReference>
<comment type="pathway">
    <text evidence="1 6">Carbohydrate biosynthesis; dTDP-L-rhamnose biosynthesis.</text>
</comment>
<reference evidence="9" key="1">
    <citation type="submission" date="2017-11" db="EMBL/GenBank/DDBJ databases">
        <title>The draft genome sequence of Chromatocurvus sp. F02.</title>
        <authorList>
            <person name="Du Z.-J."/>
            <person name="Chang Y.-Q."/>
        </authorList>
    </citation>
    <scope>NUCLEOTIDE SEQUENCE [LARGE SCALE GENOMIC DNA]</scope>
    <source>
        <strain evidence="9">F02</strain>
    </source>
</reference>
<dbReference type="GO" id="GO:0008831">
    <property type="term" value="F:dTDP-4-dehydrorhamnose reductase activity"/>
    <property type="evidence" value="ECO:0007669"/>
    <property type="project" value="UniProtKB-EC"/>
</dbReference>
<proteinExistence type="inferred from homology"/>
<dbReference type="EMBL" id="PKLZ01000016">
    <property type="protein sequence ID" value="PLW81139.1"/>
    <property type="molecule type" value="Genomic_DNA"/>
</dbReference>
<dbReference type="UniPathway" id="UPA00281"/>
<comment type="caution">
    <text evidence="8">The sequence shown here is derived from an EMBL/GenBank/DDBJ whole genome shotgun (WGS) entry which is preliminary data.</text>
</comment>
<dbReference type="Gene3D" id="3.40.50.720">
    <property type="entry name" value="NAD(P)-binding Rossmann-like Domain"/>
    <property type="match status" value="1"/>
</dbReference>
<comment type="function">
    <text evidence="6">Catalyzes the reduction of dTDP-6-deoxy-L-lyxo-4-hexulose to yield dTDP-L-rhamnose.</text>
</comment>
<feature type="domain" description="RmlD-like substrate binding" evidence="7">
    <location>
        <begin position="4"/>
        <end position="282"/>
    </location>
</feature>
<evidence type="ECO:0000256" key="4">
    <source>
        <dbReference type="ARBA" id="ARBA00017099"/>
    </source>
</evidence>
<dbReference type="UniPathway" id="UPA00124"/>
<evidence type="ECO:0000256" key="3">
    <source>
        <dbReference type="ARBA" id="ARBA00012929"/>
    </source>
</evidence>
<dbReference type="PANTHER" id="PTHR10491:SF4">
    <property type="entry name" value="METHIONINE ADENOSYLTRANSFERASE 2 SUBUNIT BETA"/>
    <property type="match status" value="1"/>
</dbReference>
<dbReference type="GO" id="GO:0009243">
    <property type="term" value="P:O antigen biosynthetic process"/>
    <property type="evidence" value="ECO:0007669"/>
    <property type="project" value="UniProtKB-UniPathway"/>
</dbReference>
<keyword evidence="6" id="KW-0521">NADP</keyword>
<gene>
    <name evidence="8" type="ORF">CWI75_17015</name>
</gene>
<dbReference type="InterPro" id="IPR005913">
    <property type="entry name" value="dTDP_dehydrorham_reduct"/>
</dbReference>
<dbReference type="GO" id="GO:0019305">
    <property type="term" value="P:dTDP-rhamnose biosynthetic process"/>
    <property type="evidence" value="ECO:0007669"/>
    <property type="project" value="UniProtKB-UniPathway"/>
</dbReference>
<dbReference type="PANTHER" id="PTHR10491">
    <property type="entry name" value="DTDP-4-DEHYDRORHAMNOSE REDUCTASE"/>
    <property type="match status" value="1"/>
</dbReference>
<comment type="cofactor">
    <cofactor evidence="6">
        <name>Mg(2+)</name>
        <dbReference type="ChEBI" id="CHEBI:18420"/>
    </cofactor>
    <text evidence="6">Binds 1 Mg(2+) ion per monomer.</text>
</comment>
<evidence type="ECO:0000259" key="7">
    <source>
        <dbReference type="Pfam" id="PF04321"/>
    </source>
</evidence>
<dbReference type="InterPro" id="IPR036291">
    <property type="entry name" value="NAD(P)-bd_dom_sf"/>
</dbReference>
<evidence type="ECO:0000313" key="8">
    <source>
        <dbReference type="EMBL" id="PLW81139.1"/>
    </source>
</evidence>
<evidence type="ECO:0000256" key="1">
    <source>
        <dbReference type="ARBA" id="ARBA00004781"/>
    </source>
</evidence>
<keyword evidence="6" id="KW-0560">Oxidoreductase</keyword>
<evidence type="ECO:0000256" key="2">
    <source>
        <dbReference type="ARBA" id="ARBA00010944"/>
    </source>
</evidence>
<accession>A0A2N5XYE4</accession>
<dbReference type="Proteomes" id="UP000234845">
    <property type="component" value="Unassembled WGS sequence"/>
</dbReference>
<evidence type="ECO:0000256" key="6">
    <source>
        <dbReference type="RuleBase" id="RU364082"/>
    </source>
</evidence>
<evidence type="ECO:0000313" key="9">
    <source>
        <dbReference type="Proteomes" id="UP000234845"/>
    </source>
</evidence>